<gene>
    <name evidence="2" type="ORF">NCGR_LOCUS50686</name>
</gene>
<sequence>MEDDDMKEGAVVTRPAATDRVDSSTDGSHGYTGIEKEVFGRLLGKGIPEVVSDPDGGLRRTAPPALRTAAAEVEDVLLHRRILNECADPDKRPVFHVRFLNCIHGAVVDSQDNTWASLTSTSRYRQYSI</sequence>
<dbReference type="Proteomes" id="UP000604825">
    <property type="component" value="Unassembled WGS sequence"/>
</dbReference>
<evidence type="ECO:0000313" key="3">
    <source>
        <dbReference type="Proteomes" id="UP000604825"/>
    </source>
</evidence>
<evidence type="ECO:0000313" key="2">
    <source>
        <dbReference type="EMBL" id="CAD6267381.1"/>
    </source>
</evidence>
<evidence type="ECO:0000256" key="1">
    <source>
        <dbReference type="SAM" id="MobiDB-lite"/>
    </source>
</evidence>
<organism evidence="2 3">
    <name type="scientific">Miscanthus lutarioriparius</name>
    <dbReference type="NCBI Taxonomy" id="422564"/>
    <lineage>
        <taxon>Eukaryota</taxon>
        <taxon>Viridiplantae</taxon>
        <taxon>Streptophyta</taxon>
        <taxon>Embryophyta</taxon>
        <taxon>Tracheophyta</taxon>
        <taxon>Spermatophyta</taxon>
        <taxon>Magnoliopsida</taxon>
        <taxon>Liliopsida</taxon>
        <taxon>Poales</taxon>
        <taxon>Poaceae</taxon>
        <taxon>PACMAD clade</taxon>
        <taxon>Panicoideae</taxon>
        <taxon>Andropogonodae</taxon>
        <taxon>Andropogoneae</taxon>
        <taxon>Saccharinae</taxon>
        <taxon>Miscanthus</taxon>
    </lineage>
</organism>
<accession>A0A811RBG2</accession>
<reference evidence="2" key="1">
    <citation type="submission" date="2020-10" db="EMBL/GenBank/DDBJ databases">
        <authorList>
            <person name="Han B."/>
            <person name="Lu T."/>
            <person name="Zhao Q."/>
            <person name="Huang X."/>
            <person name="Zhao Y."/>
        </authorList>
    </citation>
    <scope>NUCLEOTIDE SEQUENCE</scope>
</reference>
<dbReference type="OrthoDB" id="779929at2759"/>
<keyword evidence="3" id="KW-1185">Reference proteome</keyword>
<comment type="caution">
    <text evidence="2">The sequence shown here is derived from an EMBL/GenBank/DDBJ whole genome shotgun (WGS) entry which is preliminary data.</text>
</comment>
<dbReference type="EMBL" id="CAJGYO010000014">
    <property type="protein sequence ID" value="CAD6267381.1"/>
    <property type="molecule type" value="Genomic_DNA"/>
</dbReference>
<name>A0A811RBG2_9POAL</name>
<proteinExistence type="predicted"/>
<protein>
    <submittedName>
        <fullName evidence="2">Uncharacterized protein</fullName>
    </submittedName>
</protein>
<dbReference type="AlphaFoldDB" id="A0A811RBG2"/>
<feature type="region of interest" description="Disordered" evidence="1">
    <location>
        <begin position="1"/>
        <end position="32"/>
    </location>
</feature>